<keyword evidence="8" id="KW-0963">Cytoplasm</keyword>
<evidence type="ECO:0000313" key="10">
    <source>
        <dbReference type="EMBL" id="GGE31432.1"/>
    </source>
</evidence>
<keyword evidence="4 8" id="KW-0479">Metal-binding</keyword>
<dbReference type="SFLD" id="SFLDG01058">
    <property type="entry name" value="lipoyl_synthase_like"/>
    <property type="match status" value="1"/>
</dbReference>
<sequence length="298" mass="33860">MATATLAPEVIEKKKTTVSKGKPKWLRVKLPTGEKYRNLRKLVDKYDLHTICTSGSCPNMGECWGEGTATFMILGNVCTRSCGFCGVKTGRPETVEWDEPEKVARSIKIMGIKHAVVTSVDRDDLKDMGSIIWAETVKAIRRMNPETTLETLIPDFQGIERHIDRIIEVNPEVVSHNMETVRRLTREVRIQAKYDRSLGVLDYLKKQGINRTKSGIMLGLGEHEEEVIQTLKDLRSVDCDVVTIGQYLQPSKQHLPVKEFITPDQFKKYEEVGLELGFRHVESSALVRSSYKAQKHIY</sequence>
<dbReference type="InterPro" id="IPR007197">
    <property type="entry name" value="rSAM"/>
</dbReference>
<dbReference type="InterPro" id="IPR003698">
    <property type="entry name" value="Lipoyl_synth"/>
</dbReference>
<feature type="binding site" evidence="8">
    <location>
        <position position="290"/>
    </location>
    <ligand>
        <name>[4Fe-4S] cluster</name>
        <dbReference type="ChEBI" id="CHEBI:49883"/>
        <label>1</label>
    </ligand>
</feature>
<name>A0ABQ1SFV6_9FLAO</name>
<comment type="cofactor">
    <cofactor evidence="8">
        <name>[4Fe-4S] cluster</name>
        <dbReference type="ChEBI" id="CHEBI:49883"/>
    </cofactor>
    <text evidence="8">Binds 2 [4Fe-4S] clusters per subunit. One cluster is coordinated with 3 cysteines and an exchangeable S-adenosyl-L-methionine.</text>
</comment>
<dbReference type="PROSITE" id="PS51918">
    <property type="entry name" value="RADICAL_SAM"/>
    <property type="match status" value="1"/>
</dbReference>
<dbReference type="SMART" id="SM00729">
    <property type="entry name" value="Elp3"/>
    <property type="match status" value="1"/>
</dbReference>
<dbReference type="CDD" id="cd01335">
    <property type="entry name" value="Radical_SAM"/>
    <property type="match status" value="1"/>
</dbReference>
<dbReference type="NCBIfam" id="NF009544">
    <property type="entry name" value="PRK12928.1"/>
    <property type="match status" value="1"/>
</dbReference>
<feature type="binding site" evidence="8">
    <location>
        <position position="57"/>
    </location>
    <ligand>
        <name>[4Fe-4S] cluster</name>
        <dbReference type="ChEBI" id="CHEBI:49883"/>
        <label>1</label>
    </ligand>
</feature>
<evidence type="ECO:0000256" key="6">
    <source>
        <dbReference type="ARBA" id="ARBA00023014"/>
    </source>
</evidence>
<proteinExistence type="inferred from homology"/>
<comment type="caution">
    <text evidence="10">The sequence shown here is derived from an EMBL/GenBank/DDBJ whole genome shotgun (WGS) entry which is preliminary data.</text>
</comment>
<keyword evidence="1 8" id="KW-0004">4Fe-4S</keyword>
<dbReference type="SFLD" id="SFLDF00271">
    <property type="entry name" value="lipoyl_synthase"/>
    <property type="match status" value="1"/>
</dbReference>
<evidence type="ECO:0000256" key="1">
    <source>
        <dbReference type="ARBA" id="ARBA00022485"/>
    </source>
</evidence>
<dbReference type="EMBL" id="BMGM01000003">
    <property type="protein sequence ID" value="GGE31432.1"/>
    <property type="molecule type" value="Genomic_DNA"/>
</dbReference>
<accession>A0ABQ1SFV6</accession>
<evidence type="ECO:0000259" key="9">
    <source>
        <dbReference type="PROSITE" id="PS51918"/>
    </source>
</evidence>
<dbReference type="EC" id="2.8.1.8" evidence="8"/>
<feature type="binding site" evidence="8">
    <location>
        <position position="63"/>
    </location>
    <ligand>
        <name>[4Fe-4S] cluster</name>
        <dbReference type="ChEBI" id="CHEBI:49883"/>
        <label>1</label>
    </ligand>
</feature>
<comment type="function">
    <text evidence="8">Catalyzes the radical-mediated insertion of two sulfur atoms into the C-6 and C-8 positions of the octanoyl moiety bound to the lipoyl domains of lipoate-dependent enzymes, thereby converting the octanoylated domains into lipoylated derivatives.</text>
</comment>
<gene>
    <name evidence="8 10" type="primary">lipA</name>
    <name evidence="10" type="ORF">GCM10010832_09800</name>
</gene>
<dbReference type="PANTHER" id="PTHR10949:SF0">
    <property type="entry name" value="LIPOYL SYNTHASE, MITOCHONDRIAL"/>
    <property type="match status" value="1"/>
</dbReference>
<feature type="domain" description="Radical SAM core" evidence="9">
    <location>
        <begin position="64"/>
        <end position="279"/>
    </location>
</feature>
<keyword evidence="11" id="KW-1185">Reference proteome</keyword>
<keyword evidence="3 8" id="KW-0949">S-adenosyl-L-methionine</keyword>
<dbReference type="RefSeq" id="WP_188457974.1">
    <property type="nucleotide sequence ID" value="NZ_BMGM01000003.1"/>
</dbReference>
<evidence type="ECO:0000256" key="5">
    <source>
        <dbReference type="ARBA" id="ARBA00023004"/>
    </source>
</evidence>
<dbReference type="NCBIfam" id="NF004019">
    <property type="entry name" value="PRK05481.1"/>
    <property type="match status" value="1"/>
</dbReference>
<keyword evidence="6 8" id="KW-0411">Iron-sulfur</keyword>
<dbReference type="Pfam" id="PF04055">
    <property type="entry name" value="Radical_SAM"/>
    <property type="match status" value="1"/>
</dbReference>
<evidence type="ECO:0000256" key="4">
    <source>
        <dbReference type="ARBA" id="ARBA00022723"/>
    </source>
</evidence>
<dbReference type="InterPro" id="IPR058240">
    <property type="entry name" value="rSAM_sf"/>
</dbReference>
<evidence type="ECO:0000256" key="2">
    <source>
        <dbReference type="ARBA" id="ARBA00022679"/>
    </source>
</evidence>
<comment type="catalytic activity">
    <reaction evidence="7 8">
        <text>[[Fe-S] cluster scaffold protein carrying a second [4Fe-4S](2+) cluster] + N(6)-octanoyl-L-lysyl-[protein] + 2 oxidized [2Fe-2S]-[ferredoxin] + 2 S-adenosyl-L-methionine + 4 H(+) = [[Fe-S] cluster scaffold protein] + N(6)-[(R)-dihydrolipoyl]-L-lysyl-[protein] + 4 Fe(3+) + 2 hydrogen sulfide + 2 5'-deoxyadenosine + 2 L-methionine + 2 reduced [2Fe-2S]-[ferredoxin]</text>
        <dbReference type="Rhea" id="RHEA:16585"/>
        <dbReference type="Rhea" id="RHEA-COMP:9928"/>
        <dbReference type="Rhea" id="RHEA-COMP:10000"/>
        <dbReference type="Rhea" id="RHEA-COMP:10001"/>
        <dbReference type="Rhea" id="RHEA-COMP:10475"/>
        <dbReference type="Rhea" id="RHEA-COMP:14568"/>
        <dbReference type="Rhea" id="RHEA-COMP:14569"/>
        <dbReference type="ChEBI" id="CHEBI:15378"/>
        <dbReference type="ChEBI" id="CHEBI:17319"/>
        <dbReference type="ChEBI" id="CHEBI:29034"/>
        <dbReference type="ChEBI" id="CHEBI:29919"/>
        <dbReference type="ChEBI" id="CHEBI:33722"/>
        <dbReference type="ChEBI" id="CHEBI:33737"/>
        <dbReference type="ChEBI" id="CHEBI:33738"/>
        <dbReference type="ChEBI" id="CHEBI:57844"/>
        <dbReference type="ChEBI" id="CHEBI:59789"/>
        <dbReference type="ChEBI" id="CHEBI:78809"/>
        <dbReference type="ChEBI" id="CHEBI:83100"/>
        <dbReference type="EC" id="2.8.1.8"/>
    </reaction>
</comment>
<dbReference type="NCBIfam" id="TIGR00510">
    <property type="entry name" value="lipA"/>
    <property type="match status" value="1"/>
</dbReference>
<protein>
    <recommendedName>
        <fullName evidence="8">Lipoyl synthase</fullName>
        <ecNumber evidence="8">2.8.1.8</ecNumber>
    </recommendedName>
    <alternativeName>
        <fullName evidence="8">Lip-syn</fullName>
        <shortName evidence="8">LS</shortName>
    </alternativeName>
    <alternativeName>
        <fullName evidence="8">Lipoate synthase</fullName>
    </alternativeName>
    <alternativeName>
        <fullName evidence="8">Lipoic acid synthase</fullName>
    </alternativeName>
    <alternativeName>
        <fullName evidence="8">Sulfur insertion protein LipA</fullName>
    </alternativeName>
</protein>
<dbReference type="PANTHER" id="PTHR10949">
    <property type="entry name" value="LIPOYL SYNTHASE"/>
    <property type="match status" value="1"/>
</dbReference>
<keyword evidence="5 8" id="KW-0408">Iron</keyword>
<evidence type="ECO:0000313" key="11">
    <source>
        <dbReference type="Proteomes" id="UP000599179"/>
    </source>
</evidence>
<evidence type="ECO:0000256" key="7">
    <source>
        <dbReference type="ARBA" id="ARBA00047326"/>
    </source>
</evidence>
<dbReference type="SFLD" id="SFLDS00029">
    <property type="entry name" value="Radical_SAM"/>
    <property type="match status" value="1"/>
</dbReference>
<reference evidence="11" key="1">
    <citation type="journal article" date="2019" name="Int. J. Syst. Evol. Microbiol.">
        <title>The Global Catalogue of Microorganisms (GCM) 10K type strain sequencing project: providing services to taxonomists for standard genome sequencing and annotation.</title>
        <authorList>
            <consortium name="The Broad Institute Genomics Platform"/>
            <consortium name="The Broad Institute Genome Sequencing Center for Infectious Disease"/>
            <person name="Wu L."/>
            <person name="Ma J."/>
        </authorList>
    </citation>
    <scope>NUCLEOTIDE SEQUENCE [LARGE SCALE GENOMIC DNA]</scope>
    <source>
        <strain evidence="11">CGMCC 1.12931</strain>
    </source>
</reference>
<dbReference type="InterPro" id="IPR006638">
    <property type="entry name" value="Elp3/MiaA/NifB-like_rSAM"/>
</dbReference>
<dbReference type="PIRSF" id="PIRSF005963">
    <property type="entry name" value="Lipoyl_synth"/>
    <property type="match status" value="1"/>
</dbReference>
<organism evidence="10 11">
    <name type="scientific">Psychroflexus planctonicus</name>
    <dbReference type="NCBI Taxonomy" id="1526575"/>
    <lineage>
        <taxon>Bacteria</taxon>
        <taxon>Pseudomonadati</taxon>
        <taxon>Bacteroidota</taxon>
        <taxon>Flavobacteriia</taxon>
        <taxon>Flavobacteriales</taxon>
        <taxon>Flavobacteriaceae</taxon>
        <taxon>Psychroflexus</taxon>
    </lineage>
</organism>
<comment type="subcellular location">
    <subcellularLocation>
        <location evidence="8">Cytoplasm</location>
    </subcellularLocation>
</comment>
<dbReference type="SUPFAM" id="SSF102114">
    <property type="entry name" value="Radical SAM enzymes"/>
    <property type="match status" value="1"/>
</dbReference>
<comment type="similarity">
    <text evidence="8">Belongs to the radical SAM superfamily. Lipoyl synthase family.</text>
</comment>
<feature type="binding site" evidence="8">
    <location>
        <position position="52"/>
    </location>
    <ligand>
        <name>[4Fe-4S] cluster</name>
        <dbReference type="ChEBI" id="CHEBI:49883"/>
        <label>1</label>
    </ligand>
</feature>
<dbReference type="InterPro" id="IPR013785">
    <property type="entry name" value="Aldolase_TIM"/>
</dbReference>
<dbReference type="HAMAP" id="MF_00206">
    <property type="entry name" value="Lipoyl_synth"/>
    <property type="match status" value="1"/>
</dbReference>
<feature type="binding site" evidence="8">
    <location>
        <position position="82"/>
    </location>
    <ligand>
        <name>[4Fe-4S] cluster</name>
        <dbReference type="ChEBI" id="CHEBI:49883"/>
        <label>2</label>
        <note>4Fe-4S-S-AdoMet</note>
    </ligand>
</feature>
<evidence type="ECO:0000256" key="3">
    <source>
        <dbReference type="ARBA" id="ARBA00022691"/>
    </source>
</evidence>
<feature type="binding site" evidence="8">
    <location>
        <position position="78"/>
    </location>
    <ligand>
        <name>[4Fe-4S] cluster</name>
        <dbReference type="ChEBI" id="CHEBI:49883"/>
        <label>2</label>
        <note>4Fe-4S-S-AdoMet</note>
    </ligand>
</feature>
<comment type="pathway">
    <text evidence="8">Protein modification; protein lipoylation via endogenous pathway; protein N(6)-(lipoyl)lysine from octanoyl-[acyl-carrier-protein]: step 2/2.</text>
</comment>
<keyword evidence="2 8" id="KW-0808">Transferase</keyword>
<feature type="binding site" evidence="8">
    <location>
        <position position="85"/>
    </location>
    <ligand>
        <name>[4Fe-4S] cluster</name>
        <dbReference type="ChEBI" id="CHEBI:49883"/>
        <label>2</label>
        <note>4Fe-4S-S-AdoMet</note>
    </ligand>
</feature>
<evidence type="ECO:0000256" key="8">
    <source>
        <dbReference type="HAMAP-Rule" id="MF_00206"/>
    </source>
</evidence>
<dbReference type="Proteomes" id="UP000599179">
    <property type="component" value="Unassembled WGS sequence"/>
</dbReference>
<dbReference type="Gene3D" id="3.20.20.70">
    <property type="entry name" value="Aldolase class I"/>
    <property type="match status" value="1"/>
</dbReference>